<protein>
    <submittedName>
        <fullName evidence="1">Uncharacterized protein</fullName>
    </submittedName>
</protein>
<dbReference type="OrthoDB" id="4728888at2"/>
<dbReference type="Proteomes" id="UP000279994">
    <property type="component" value="Unassembled WGS sequence"/>
</dbReference>
<sequence>MPAERARVELSDGALRVRFGIGFTATIPRTSVTAAARDTRRVLAWGAHGFAGRWLVNTSSHGMVVLTIDPPSRGRVLGFPVRLRELRLSLADPEAFLAALG</sequence>
<proteinExistence type="predicted"/>
<reference evidence="1 2" key="1">
    <citation type="submission" date="2018-11" db="EMBL/GenBank/DDBJ databases">
        <authorList>
            <person name="Li F."/>
        </authorList>
    </citation>
    <scope>NUCLEOTIDE SEQUENCE [LARGE SCALE GENOMIC DNA]</scope>
    <source>
        <strain evidence="1 2">Gsoil 818</strain>
    </source>
</reference>
<dbReference type="AlphaFoldDB" id="A0A3N0GVD1"/>
<evidence type="ECO:0000313" key="1">
    <source>
        <dbReference type="EMBL" id="RNM16423.1"/>
    </source>
</evidence>
<keyword evidence="2" id="KW-1185">Reference proteome</keyword>
<dbReference type="EMBL" id="RJSF01000009">
    <property type="protein sequence ID" value="RNM16423.1"/>
    <property type="molecule type" value="Genomic_DNA"/>
</dbReference>
<name>A0A3N0GVD1_9ACTN</name>
<gene>
    <name evidence="1" type="ORF">EFL26_05485</name>
</gene>
<organism evidence="1 2">
    <name type="scientific">Nocardioides pocheonensis</name>
    <dbReference type="NCBI Taxonomy" id="661485"/>
    <lineage>
        <taxon>Bacteria</taxon>
        <taxon>Bacillati</taxon>
        <taxon>Actinomycetota</taxon>
        <taxon>Actinomycetes</taxon>
        <taxon>Propionibacteriales</taxon>
        <taxon>Nocardioidaceae</taxon>
        <taxon>Nocardioides</taxon>
    </lineage>
</organism>
<accession>A0A3N0GVD1</accession>
<comment type="caution">
    <text evidence="1">The sequence shown here is derived from an EMBL/GenBank/DDBJ whole genome shotgun (WGS) entry which is preliminary data.</text>
</comment>
<evidence type="ECO:0000313" key="2">
    <source>
        <dbReference type="Proteomes" id="UP000279994"/>
    </source>
</evidence>